<feature type="domain" description="NAD-dependent epimerase/dehydratase" evidence="1">
    <location>
        <begin position="6"/>
        <end position="220"/>
    </location>
</feature>
<dbReference type="InterPro" id="IPR050177">
    <property type="entry name" value="Lipid_A_modif_metabolic_enz"/>
</dbReference>
<dbReference type="EMBL" id="JBHRWW010000008">
    <property type="protein sequence ID" value="MFC3689157.1"/>
    <property type="molecule type" value="Genomic_DNA"/>
</dbReference>
<evidence type="ECO:0000313" key="3">
    <source>
        <dbReference type="Proteomes" id="UP001595685"/>
    </source>
</evidence>
<reference evidence="3" key="1">
    <citation type="journal article" date="2019" name="Int. J. Syst. Evol. Microbiol.">
        <title>The Global Catalogue of Microorganisms (GCM) 10K type strain sequencing project: providing services to taxonomists for standard genome sequencing and annotation.</title>
        <authorList>
            <consortium name="The Broad Institute Genomics Platform"/>
            <consortium name="The Broad Institute Genome Sequencing Center for Infectious Disease"/>
            <person name="Wu L."/>
            <person name="Ma J."/>
        </authorList>
    </citation>
    <scope>NUCLEOTIDE SEQUENCE [LARGE SCALE GENOMIC DNA]</scope>
    <source>
        <strain evidence="3">NCAIM B.02333</strain>
    </source>
</reference>
<dbReference type="Proteomes" id="UP001595685">
    <property type="component" value="Unassembled WGS sequence"/>
</dbReference>
<dbReference type="Gene3D" id="3.40.50.720">
    <property type="entry name" value="NAD(P)-binding Rossmann-like Domain"/>
    <property type="match status" value="1"/>
</dbReference>
<dbReference type="PANTHER" id="PTHR43245">
    <property type="entry name" value="BIFUNCTIONAL POLYMYXIN RESISTANCE PROTEIN ARNA"/>
    <property type="match status" value="1"/>
</dbReference>
<evidence type="ECO:0000313" key="2">
    <source>
        <dbReference type="EMBL" id="MFC3689157.1"/>
    </source>
</evidence>
<organism evidence="2 3">
    <name type="scientific">Aquipuribacter hungaricus</name>
    <dbReference type="NCBI Taxonomy" id="545624"/>
    <lineage>
        <taxon>Bacteria</taxon>
        <taxon>Bacillati</taxon>
        <taxon>Actinomycetota</taxon>
        <taxon>Actinomycetes</taxon>
        <taxon>Micrococcales</taxon>
        <taxon>Intrasporangiaceae</taxon>
        <taxon>Aquipuribacter</taxon>
    </lineage>
</organism>
<keyword evidence="3" id="KW-1185">Reference proteome</keyword>
<name>A0ABV7WJM1_9MICO</name>
<gene>
    <name evidence="2" type="ORF">ACFOLH_12460</name>
</gene>
<dbReference type="Pfam" id="PF01370">
    <property type="entry name" value="Epimerase"/>
    <property type="match status" value="1"/>
</dbReference>
<protein>
    <submittedName>
        <fullName evidence="2">NAD-dependent epimerase/dehydratase family protein</fullName>
    </submittedName>
</protein>
<dbReference type="RefSeq" id="WP_340294601.1">
    <property type="nucleotide sequence ID" value="NZ_JBBEOI010000170.1"/>
</dbReference>
<dbReference type="InterPro" id="IPR036291">
    <property type="entry name" value="NAD(P)-bd_dom_sf"/>
</dbReference>
<comment type="caution">
    <text evidence="2">The sequence shown here is derived from an EMBL/GenBank/DDBJ whole genome shotgun (WGS) entry which is preliminary data.</text>
</comment>
<evidence type="ECO:0000259" key="1">
    <source>
        <dbReference type="Pfam" id="PF01370"/>
    </source>
</evidence>
<dbReference type="SUPFAM" id="SSF51735">
    <property type="entry name" value="NAD(P)-binding Rossmann-fold domains"/>
    <property type="match status" value="1"/>
</dbReference>
<sequence length="361" mass="37739">MSGRVVLVTGVSRYLGGKVATALAAHPSAPSVLGTDVVPPHGSLGGARFVRADIRSPAIARLLREEGVDTVVHMNVIATPRSAGGRVPMKEINVIGTMQLLAAMQKVPGVRRLVVKSSSGVYGAGPGDPAIFTEDTAASTPPRTGWAKDCLEVEGYVRGFSRRRPDAAVTTLRFASIVGPGLETPLSRAFALPVVPGLLGHDGRLQFVDEEDAVDAMVVATLGPPDRPAGTVGGDGDGHDGLVTGPVNVAGDGVLTTSQAAAMAGRPVLGLPERLGPSASRWLTRLGAAELSYEDLRLLGYGRVLDTTRCREEMGFVPRRSSREAFEAFVVAHRLRGLRPVVDLVADEVGKAVVDTVGARR</sequence>
<dbReference type="PANTHER" id="PTHR43245:SF52">
    <property type="entry name" value="NAD-DEPENDENT EPIMERASE_DEHYDRATASE"/>
    <property type="match status" value="1"/>
</dbReference>
<dbReference type="InterPro" id="IPR001509">
    <property type="entry name" value="Epimerase_deHydtase"/>
</dbReference>
<proteinExistence type="predicted"/>
<accession>A0ABV7WJM1</accession>